<sequence>MKIRIVSSKDEIGTLKSGDKIIHLAFRPSNKDIMTLISRCSSVQAIHIPGSYKKTLSEKNNLKF</sequence>
<name>A0ABU3VNV9_9EURY</name>
<proteinExistence type="predicted"/>
<accession>A0ABU3VNV9</accession>
<dbReference type="EMBL" id="JAWDKC010000012">
    <property type="protein sequence ID" value="MDV0445098.1"/>
    <property type="molecule type" value="Genomic_DNA"/>
</dbReference>
<protein>
    <recommendedName>
        <fullName evidence="3">DUF1699 family protein</fullName>
    </recommendedName>
</protein>
<dbReference type="InterPro" id="IPR012546">
    <property type="entry name" value="DUF1699"/>
</dbReference>
<dbReference type="Pfam" id="PF08004">
    <property type="entry name" value="DUF1699"/>
    <property type="match status" value="1"/>
</dbReference>
<dbReference type="Proteomes" id="UP001272052">
    <property type="component" value="Unassembled WGS sequence"/>
</dbReference>
<evidence type="ECO:0000313" key="1">
    <source>
        <dbReference type="EMBL" id="MDV0445098.1"/>
    </source>
</evidence>
<evidence type="ECO:0000313" key="2">
    <source>
        <dbReference type="Proteomes" id="UP001272052"/>
    </source>
</evidence>
<comment type="caution">
    <text evidence="1">The sequence shown here is derived from an EMBL/GenBank/DDBJ whole genome shotgun (WGS) entry which is preliminary data.</text>
</comment>
<gene>
    <name evidence="1" type="ORF">MmiAt1_06550</name>
</gene>
<evidence type="ECO:0008006" key="3">
    <source>
        <dbReference type="Google" id="ProtNLM"/>
    </source>
</evidence>
<reference evidence="1 2" key="1">
    <citation type="submission" date="2023-06" db="EMBL/GenBank/DDBJ databases">
        <title>Genome sequence of Methanimicrococcus sp. At1.</title>
        <authorList>
            <person name="Protasov E."/>
            <person name="Platt K."/>
            <person name="Poehlein A."/>
            <person name="Daniel R."/>
            <person name="Brune A."/>
        </authorList>
    </citation>
    <scope>NUCLEOTIDE SEQUENCE [LARGE SCALE GENOMIC DNA]</scope>
    <source>
        <strain evidence="1 2">At1</strain>
    </source>
</reference>
<dbReference type="RefSeq" id="WP_420891279.1">
    <property type="nucleotide sequence ID" value="NZ_JAWDKC010000012.1"/>
</dbReference>
<organism evidence="1 2">
    <name type="scientific">Methanimicrococcus hacksteinii</name>
    <dbReference type="NCBI Taxonomy" id="3028293"/>
    <lineage>
        <taxon>Archaea</taxon>
        <taxon>Methanobacteriati</taxon>
        <taxon>Methanobacteriota</taxon>
        <taxon>Stenosarchaea group</taxon>
        <taxon>Methanomicrobia</taxon>
        <taxon>Methanosarcinales</taxon>
        <taxon>Methanosarcinaceae</taxon>
        <taxon>Methanimicrococcus</taxon>
    </lineage>
</organism>
<keyword evidence="2" id="KW-1185">Reference proteome</keyword>